<dbReference type="PROSITE" id="PS51903">
    <property type="entry name" value="CLP_R"/>
    <property type="match status" value="1"/>
</dbReference>
<evidence type="ECO:0000259" key="2">
    <source>
        <dbReference type="PROSITE" id="PS51903"/>
    </source>
</evidence>
<dbReference type="AlphaFoldDB" id="A0A438JH56"/>
<evidence type="ECO:0000313" key="4">
    <source>
        <dbReference type="Proteomes" id="UP000288805"/>
    </source>
</evidence>
<dbReference type="Gene3D" id="1.10.1780.10">
    <property type="entry name" value="Clp, N-terminal domain"/>
    <property type="match status" value="1"/>
</dbReference>
<organism evidence="3 4">
    <name type="scientific">Vitis vinifera</name>
    <name type="common">Grape</name>
    <dbReference type="NCBI Taxonomy" id="29760"/>
    <lineage>
        <taxon>Eukaryota</taxon>
        <taxon>Viridiplantae</taxon>
        <taxon>Streptophyta</taxon>
        <taxon>Embryophyta</taxon>
        <taxon>Tracheophyta</taxon>
        <taxon>Spermatophyta</taxon>
        <taxon>Magnoliopsida</taxon>
        <taxon>eudicotyledons</taxon>
        <taxon>Gunneridae</taxon>
        <taxon>Pentapetalae</taxon>
        <taxon>rosids</taxon>
        <taxon>Vitales</taxon>
        <taxon>Vitaceae</taxon>
        <taxon>Viteae</taxon>
        <taxon>Vitis</taxon>
    </lineage>
</organism>
<dbReference type="PANTHER" id="PTHR47016">
    <property type="entry name" value="ATP-DEPENDENT CLP PROTEASE ATP-BINDING SUBUNIT CLPT1, CHLOROPLASTIC"/>
    <property type="match status" value="1"/>
</dbReference>
<dbReference type="InterPro" id="IPR036628">
    <property type="entry name" value="Clp_N_dom_sf"/>
</dbReference>
<evidence type="ECO:0000256" key="1">
    <source>
        <dbReference type="PROSITE-ProRule" id="PRU01251"/>
    </source>
</evidence>
<comment type="caution">
    <text evidence="3">The sequence shown here is derived from an EMBL/GenBank/DDBJ whole genome shotgun (WGS) entry which is preliminary data.</text>
</comment>
<protein>
    <submittedName>
        <fullName evidence="3">ATP-dependent Clp protease ATP-binding subunit CLPT1, chloroplastic</fullName>
    </submittedName>
</protein>
<dbReference type="SUPFAM" id="SSF81923">
    <property type="entry name" value="Double Clp-N motif"/>
    <property type="match status" value="1"/>
</dbReference>
<dbReference type="Pfam" id="PF02861">
    <property type="entry name" value="Clp_N"/>
    <property type="match status" value="1"/>
</dbReference>
<proteinExistence type="predicted"/>
<accession>A0A438JH56</accession>
<keyword evidence="3" id="KW-0547">Nucleotide-binding</keyword>
<keyword evidence="3" id="KW-0378">Hydrolase</keyword>
<dbReference type="InterPro" id="IPR004176">
    <property type="entry name" value="Clp_R_N"/>
</dbReference>
<reference evidence="3 4" key="1">
    <citation type="journal article" date="2018" name="PLoS Genet.">
        <title>Population sequencing reveals clonal diversity and ancestral inbreeding in the grapevine cultivar Chardonnay.</title>
        <authorList>
            <person name="Roach M.J."/>
            <person name="Johnson D.L."/>
            <person name="Bohlmann J."/>
            <person name="van Vuuren H.J."/>
            <person name="Jones S.J."/>
            <person name="Pretorius I.S."/>
            <person name="Schmidt S.A."/>
            <person name="Borneman A.R."/>
        </authorList>
    </citation>
    <scope>NUCLEOTIDE SEQUENCE [LARGE SCALE GENOMIC DNA]</scope>
    <source>
        <strain evidence="4">cv. Chardonnay</strain>
        <tissue evidence="3">Leaf</tissue>
    </source>
</reference>
<dbReference type="Proteomes" id="UP000288805">
    <property type="component" value="Unassembled WGS sequence"/>
</dbReference>
<dbReference type="InterPro" id="IPR044217">
    <property type="entry name" value="CLPT1/2"/>
</dbReference>
<evidence type="ECO:0000313" key="3">
    <source>
        <dbReference type="EMBL" id="RVX08284.1"/>
    </source>
</evidence>
<dbReference type="GO" id="GO:0006508">
    <property type="term" value="P:proteolysis"/>
    <property type="evidence" value="ECO:0007669"/>
    <property type="project" value="UniProtKB-KW"/>
</dbReference>
<gene>
    <name evidence="3" type="primary">CLPT1_1</name>
    <name evidence="3" type="ORF">CK203_017623</name>
</gene>
<dbReference type="PANTHER" id="PTHR47016:SF1">
    <property type="entry name" value="ATP-DEPENDENT CLP PROTEASE ATP-BINDING SUBUNIT CLPT1, CHLOROPLASTIC"/>
    <property type="match status" value="1"/>
</dbReference>
<dbReference type="EMBL" id="QGNW01000042">
    <property type="protein sequence ID" value="RVX08284.1"/>
    <property type="molecule type" value="Genomic_DNA"/>
</dbReference>
<dbReference type="GO" id="GO:0005524">
    <property type="term" value="F:ATP binding"/>
    <property type="evidence" value="ECO:0007669"/>
    <property type="project" value="UniProtKB-KW"/>
</dbReference>
<sequence>MSTHSLSLLPISCHRNPNDPASPLLLSLHKNGLYSSLIGQKLSIQSSHSRLVVSTRYRSTVATVLLSLPTACVAPTVATGCKSCPTARKPERTSSEKVPKWSARAIKSFSMAELEARKLKYPNTGTEALLMGILVEGTSLAAKFLRANGITLFKVREETVNLLGKSDLYFFSPEHPPLTEPAQRALDWAVDEKIKSGLPKIKCGMCVTETTVTKSVVKGRGVVMIEKGLRLRAERPLLEDGYLGFEDNIRTVKFDILLTSSTGTQAYSLLGKDSVKDNNGESMELLCLWKESDILDLYGEGSSSFKLKHVLLLCPVSCFSANRSASFQDYG</sequence>
<name>A0A438JH56_VITVI</name>
<keyword evidence="3" id="KW-0067">ATP-binding</keyword>
<feature type="domain" description="Clp R" evidence="2">
    <location>
        <begin position="98"/>
        <end position="197"/>
    </location>
</feature>
<keyword evidence="1" id="KW-0677">Repeat</keyword>
<dbReference type="GO" id="GO:0008233">
    <property type="term" value="F:peptidase activity"/>
    <property type="evidence" value="ECO:0007669"/>
    <property type="project" value="UniProtKB-KW"/>
</dbReference>
<keyword evidence="3" id="KW-0645">Protease</keyword>